<dbReference type="VEuPathDB" id="FungiDB:SPRG_02686"/>
<dbReference type="GeneID" id="24125228"/>
<dbReference type="OMA" id="KRQHAYE"/>
<accession>A0A067CUP8</accession>
<sequence length="109" mass="12582">MARWQHPHGKSNHHHHHHHHRHHPSNASDAHGGWNHSQLAALTETFAANEAIPFLDHGLPKHHHRFAHHIEWSVCLLALVPLVSVVLLRVVRRSKRQHAYERIASPTHV</sequence>
<gene>
    <name evidence="3" type="ORF">SPRG_02686</name>
</gene>
<evidence type="ECO:0000256" key="2">
    <source>
        <dbReference type="SAM" id="Phobius"/>
    </source>
</evidence>
<dbReference type="OrthoDB" id="10473292at2759"/>
<feature type="transmembrane region" description="Helical" evidence="2">
    <location>
        <begin position="70"/>
        <end position="91"/>
    </location>
</feature>
<evidence type="ECO:0000313" key="4">
    <source>
        <dbReference type="Proteomes" id="UP000030745"/>
    </source>
</evidence>
<keyword evidence="2" id="KW-0812">Transmembrane</keyword>
<name>A0A067CUP8_SAPPC</name>
<keyword evidence="4" id="KW-1185">Reference proteome</keyword>
<protein>
    <submittedName>
        <fullName evidence="3">Uncharacterized protein</fullName>
    </submittedName>
</protein>
<keyword evidence="2" id="KW-0472">Membrane</keyword>
<dbReference type="RefSeq" id="XP_012196639.1">
    <property type="nucleotide sequence ID" value="XM_012341249.1"/>
</dbReference>
<dbReference type="Proteomes" id="UP000030745">
    <property type="component" value="Unassembled WGS sequence"/>
</dbReference>
<reference evidence="3 4" key="1">
    <citation type="journal article" date="2013" name="PLoS Genet.">
        <title>Distinctive expansion of potential virulence genes in the genome of the oomycete fish pathogen Saprolegnia parasitica.</title>
        <authorList>
            <person name="Jiang R.H."/>
            <person name="de Bruijn I."/>
            <person name="Haas B.J."/>
            <person name="Belmonte R."/>
            <person name="Lobach L."/>
            <person name="Christie J."/>
            <person name="van den Ackerveken G."/>
            <person name="Bottin A."/>
            <person name="Bulone V."/>
            <person name="Diaz-Moreno S.M."/>
            <person name="Dumas B."/>
            <person name="Fan L."/>
            <person name="Gaulin E."/>
            <person name="Govers F."/>
            <person name="Grenville-Briggs L.J."/>
            <person name="Horner N.R."/>
            <person name="Levin J.Z."/>
            <person name="Mammella M."/>
            <person name="Meijer H.J."/>
            <person name="Morris P."/>
            <person name="Nusbaum C."/>
            <person name="Oome S."/>
            <person name="Phillips A.J."/>
            <person name="van Rooyen D."/>
            <person name="Rzeszutek E."/>
            <person name="Saraiva M."/>
            <person name="Secombes C.J."/>
            <person name="Seidl M.F."/>
            <person name="Snel B."/>
            <person name="Stassen J.H."/>
            <person name="Sykes S."/>
            <person name="Tripathy S."/>
            <person name="van den Berg H."/>
            <person name="Vega-Arreguin J.C."/>
            <person name="Wawra S."/>
            <person name="Young S.K."/>
            <person name="Zeng Q."/>
            <person name="Dieguez-Uribeondo J."/>
            <person name="Russ C."/>
            <person name="Tyler B.M."/>
            <person name="van West P."/>
        </authorList>
    </citation>
    <scope>NUCLEOTIDE SEQUENCE [LARGE SCALE GENOMIC DNA]</scope>
    <source>
        <strain evidence="3 4">CBS 223.65</strain>
    </source>
</reference>
<dbReference type="AlphaFoldDB" id="A0A067CUP8"/>
<evidence type="ECO:0000256" key="1">
    <source>
        <dbReference type="SAM" id="MobiDB-lite"/>
    </source>
</evidence>
<proteinExistence type="predicted"/>
<dbReference type="EMBL" id="KK583194">
    <property type="protein sequence ID" value="KDO32995.1"/>
    <property type="molecule type" value="Genomic_DNA"/>
</dbReference>
<feature type="region of interest" description="Disordered" evidence="1">
    <location>
        <begin position="1"/>
        <end position="33"/>
    </location>
</feature>
<dbReference type="KEGG" id="spar:SPRG_02686"/>
<keyword evidence="2" id="KW-1133">Transmembrane helix</keyword>
<evidence type="ECO:0000313" key="3">
    <source>
        <dbReference type="EMBL" id="KDO32995.1"/>
    </source>
</evidence>
<feature type="compositionally biased region" description="Basic residues" evidence="1">
    <location>
        <begin position="1"/>
        <end position="24"/>
    </location>
</feature>
<organism evidence="3 4">
    <name type="scientific">Saprolegnia parasitica (strain CBS 223.65)</name>
    <dbReference type="NCBI Taxonomy" id="695850"/>
    <lineage>
        <taxon>Eukaryota</taxon>
        <taxon>Sar</taxon>
        <taxon>Stramenopiles</taxon>
        <taxon>Oomycota</taxon>
        <taxon>Saprolegniomycetes</taxon>
        <taxon>Saprolegniales</taxon>
        <taxon>Saprolegniaceae</taxon>
        <taxon>Saprolegnia</taxon>
    </lineage>
</organism>